<accession>A0A7U3YN37</accession>
<dbReference type="AlphaFoldDB" id="A0A7U3YN37"/>
<gene>
    <name evidence="3" type="ordered locus">Despr_2282</name>
</gene>
<dbReference type="PANTHER" id="PTHR11060:SF0">
    <property type="entry name" value="PROTEIN MEMO1"/>
    <property type="match status" value="1"/>
</dbReference>
<dbReference type="PANTHER" id="PTHR11060">
    <property type="entry name" value="PROTEIN MEMO1"/>
    <property type="match status" value="1"/>
</dbReference>
<dbReference type="EMBL" id="CP002364">
    <property type="protein sequence ID" value="ADW18426.1"/>
    <property type="molecule type" value="Genomic_DNA"/>
</dbReference>
<comment type="similarity">
    <text evidence="1 2">Belongs to the MEMO1 family.</text>
</comment>
<dbReference type="Proteomes" id="UP000006365">
    <property type="component" value="Chromosome"/>
</dbReference>
<evidence type="ECO:0000313" key="3">
    <source>
        <dbReference type="EMBL" id="ADW18426.1"/>
    </source>
</evidence>
<dbReference type="CDD" id="cd07361">
    <property type="entry name" value="MEMO_like"/>
    <property type="match status" value="1"/>
</dbReference>
<dbReference type="NCBIfam" id="TIGR04336">
    <property type="entry name" value="AmmeMemoSam_B"/>
    <property type="match status" value="1"/>
</dbReference>
<evidence type="ECO:0000256" key="1">
    <source>
        <dbReference type="ARBA" id="ARBA00006315"/>
    </source>
</evidence>
<name>A0A7U3YN37_DESPD</name>
<dbReference type="InterPro" id="IPR002737">
    <property type="entry name" value="MEMO1_fam"/>
</dbReference>
<reference evidence="3 4" key="1">
    <citation type="journal article" date="2011" name="Stand. Genomic Sci.">
        <title>Complete genome sequence of Desulfobulbus propionicus type strain (1pr3).</title>
        <authorList>
            <person name="Pagani I."/>
            <person name="Lapidus A."/>
            <person name="Nolan M."/>
            <person name="Lucas S."/>
            <person name="Hammon N."/>
            <person name="Deshpande S."/>
            <person name="Cheng J.F."/>
            <person name="Chertkov O."/>
            <person name="Davenport K."/>
            <person name="Tapia R."/>
            <person name="Han C."/>
            <person name="Goodwin L."/>
            <person name="Pitluck S."/>
            <person name="Liolios K."/>
            <person name="Mavromatis K."/>
            <person name="Ivanova N."/>
            <person name="Mikhailova N."/>
            <person name="Pati A."/>
            <person name="Chen A."/>
            <person name="Palaniappan K."/>
            <person name="Land M."/>
            <person name="Hauser L."/>
            <person name="Chang Y.J."/>
            <person name="Jeffries C.D."/>
            <person name="Detter J.C."/>
            <person name="Brambilla E."/>
            <person name="Kannan K.P."/>
            <person name="Djao O.D."/>
            <person name="Rohde M."/>
            <person name="Pukall R."/>
            <person name="Spring S."/>
            <person name="Goker M."/>
            <person name="Sikorski J."/>
            <person name="Woyke T."/>
            <person name="Bristow J."/>
            <person name="Eisen J.A."/>
            <person name="Markowitz V."/>
            <person name="Hugenholtz P."/>
            <person name="Kyrpides N.C."/>
            <person name="Klenk H.P."/>
        </authorList>
    </citation>
    <scope>NUCLEOTIDE SEQUENCE [LARGE SCALE GENOMIC DNA]</scope>
    <source>
        <strain evidence="4">ATCC 33891 / DSM 2032 / 1pr3</strain>
    </source>
</reference>
<evidence type="ECO:0000313" key="4">
    <source>
        <dbReference type="Proteomes" id="UP000006365"/>
    </source>
</evidence>
<evidence type="ECO:0000256" key="2">
    <source>
        <dbReference type="HAMAP-Rule" id="MF_00055"/>
    </source>
</evidence>
<keyword evidence="4" id="KW-1185">Reference proteome</keyword>
<dbReference type="KEGG" id="dpr:Despr_2282"/>
<protein>
    <recommendedName>
        <fullName evidence="2">MEMO1 family protein Despr_2282</fullName>
    </recommendedName>
</protein>
<sequence length="268" mass="28941">MTRMPAVADRFYPGNPDQLRAAMDMLVPVVAEERKRDALAVVMPHAGYVYSGATAGATISRVRVPETVLIMGPNHHGRGQALALGTEEWRMPLGTVPIDRQLATAILQSSSIIREDQEAHQYEHSLEVQVPFLQQVQPNLAIVPLVVSMIPFDLCQTVARELAVAIGSLRRSVLMVASSDMSHYESRQQASKKDRLAIDRILAMDPQGLYATVLGQHISMCGVIPATIALLAAQELGATTADLIRYTDSGEASGDTSQVVGYAGLIIS</sequence>
<dbReference type="RefSeq" id="WP_015724964.1">
    <property type="nucleotide sequence ID" value="NC_014972.1"/>
</dbReference>
<proteinExistence type="inferred from homology"/>
<dbReference type="Gene3D" id="3.40.830.10">
    <property type="entry name" value="LigB-like"/>
    <property type="match status" value="1"/>
</dbReference>
<dbReference type="Pfam" id="PF01875">
    <property type="entry name" value="Memo"/>
    <property type="match status" value="1"/>
</dbReference>
<organism evidence="3 4">
    <name type="scientific">Desulfobulbus propionicus (strain ATCC 33891 / DSM 2032 / VKM B-1956 / 1pr3)</name>
    <dbReference type="NCBI Taxonomy" id="577650"/>
    <lineage>
        <taxon>Bacteria</taxon>
        <taxon>Pseudomonadati</taxon>
        <taxon>Thermodesulfobacteriota</taxon>
        <taxon>Desulfobulbia</taxon>
        <taxon>Desulfobulbales</taxon>
        <taxon>Desulfobulbaceae</taxon>
        <taxon>Desulfobulbus</taxon>
    </lineage>
</organism>
<dbReference type="HAMAP" id="MF_00055">
    <property type="entry name" value="MEMO1"/>
    <property type="match status" value="1"/>
</dbReference>